<proteinExistence type="predicted"/>
<dbReference type="InterPro" id="IPR052016">
    <property type="entry name" value="Bact_Sigma-Reg"/>
</dbReference>
<dbReference type="AlphaFoldDB" id="A0A660KX20"/>
<dbReference type="Gene3D" id="3.60.40.10">
    <property type="entry name" value="PPM-type phosphatase domain"/>
    <property type="match status" value="1"/>
</dbReference>
<dbReference type="InterPro" id="IPR014787">
    <property type="entry name" value="PSer_Pase_RsbU_N"/>
</dbReference>
<dbReference type="Proteomes" id="UP000278962">
    <property type="component" value="Unassembled WGS sequence"/>
</dbReference>
<dbReference type="Pfam" id="PF07228">
    <property type="entry name" value="SpoIIE"/>
    <property type="match status" value="1"/>
</dbReference>
<dbReference type="Gene3D" id="1.10.1240.30">
    <property type="entry name" value="KaiA/RbsU domain"/>
    <property type="match status" value="1"/>
</dbReference>
<dbReference type="SUPFAM" id="SSF55781">
    <property type="entry name" value="GAF domain-like"/>
    <property type="match status" value="1"/>
</dbReference>
<dbReference type="InterPro" id="IPR001932">
    <property type="entry name" value="PPM-type_phosphatase-like_dom"/>
</dbReference>
<dbReference type="InterPro" id="IPR003018">
    <property type="entry name" value="GAF"/>
</dbReference>
<dbReference type="Pfam" id="PF08673">
    <property type="entry name" value="RsbU_N"/>
    <property type="match status" value="1"/>
</dbReference>
<sequence>MDGTNGGPALAARYSAAFAAYLADRGESALGAAYDIGREAVAAQLSVLDLAEAHHAALRHANVNDDEGLLAAADFLRESLSTFETVHRGYLEVQEVARLEHEYVEQLRALADASVAINLSLTVEAILQLTADAAREILHVARATVAVLAPDPRLRPLTATSPPRLGGGDPQPARLQAQLTGRGKELGMVEVIDAADRTFTPRDEAVLTQLAQLASVAISNAQLYDRERTIARTLQRSLRPGGLPPVHGLSAAVRFRPAGEGIELGGDFYDLFPAGDGAWTALIGDVQGKGPDAAAVTALARHTMRAAAAYESRPSGVLALLHRALREQTGDEGRFCTVCYAHLRAETGKVTLELACGGHPLPLVVAPDGSVTPVGRLGTLLGSDIDPLLNDVTVELSQGEVLVFYTDGVTEVRRRRQEVFGHGELVELLKTCAGLPPDAVADRVEAAVLAASEGRLRDDMAILAFGPTPQPKETDG</sequence>
<dbReference type="PANTHER" id="PTHR43156:SF2">
    <property type="entry name" value="STAGE II SPORULATION PROTEIN E"/>
    <property type="match status" value="1"/>
</dbReference>
<dbReference type="InterPro" id="IPR029016">
    <property type="entry name" value="GAF-like_dom_sf"/>
</dbReference>
<feature type="domain" description="PPM-type phosphatase" evidence="3">
    <location>
        <begin position="249"/>
        <end position="467"/>
    </location>
</feature>
<dbReference type="SMART" id="SM00065">
    <property type="entry name" value="GAF"/>
    <property type="match status" value="1"/>
</dbReference>
<evidence type="ECO:0000313" key="4">
    <source>
        <dbReference type="EMBL" id="RKQ85015.1"/>
    </source>
</evidence>
<feature type="domain" description="GAF" evidence="2">
    <location>
        <begin position="29"/>
        <end position="228"/>
    </location>
</feature>
<dbReference type="EMBL" id="RBIL01000003">
    <property type="protein sequence ID" value="RKQ85015.1"/>
    <property type="molecule type" value="Genomic_DNA"/>
</dbReference>
<dbReference type="GO" id="GO:0016791">
    <property type="term" value="F:phosphatase activity"/>
    <property type="evidence" value="ECO:0007669"/>
    <property type="project" value="TreeGrafter"/>
</dbReference>
<dbReference type="InterPro" id="IPR036457">
    <property type="entry name" value="PPM-type-like_dom_sf"/>
</dbReference>
<name>A0A660KX20_9ACTN</name>
<dbReference type="SMART" id="SM00331">
    <property type="entry name" value="PP2C_SIG"/>
    <property type="match status" value="1"/>
</dbReference>
<accession>A0A660KX20</accession>
<reference evidence="4 5" key="1">
    <citation type="submission" date="2018-10" db="EMBL/GenBank/DDBJ databases">
        <title>Genomic Encyclopedia of Archaeal and Bacterial Type Strains, Phase II (KMG-II): from individual species to whole genera.</title>
        <authorList>
            <person name="Goeker M."/>
        </authorList>
    </citation>
    <scope>NUCLEOTIDE SEQUENCE [LARGE SCALE GENOMIC DNA]</scope>
    <source>
        <strain evidence="4 5">DSM 14954</strain>
    </source>
</reference>
<dbReference type="RefSeq" id="WP_121258603.1">
    <property type="nucleotide sequence ID" value="NZ_RBIL01000003.1"/>
</dbReference>
<gene>
    <name evidence="4" type="ORF">C8N24_6649</name>
</gene>
<evidence type="ECO:0000259" key="2">
    <source>
        <dbReference type="SMART" id="SM00065"/>
    </source>
</evidence>
<dbReference type="Gene3D" id="3.30.450.40">
    <property type="match status" value="1"/>
</dbReference>
<protein>
    <submittedName>
        <fullName evidence="4">Phosphoserine phosphatase RsbU-like protein</fullName>
    </submittedName>
</protein>
<dbReference type="InterPro" id="IPR017944">
    <property type="entry name" value="KaiA/RbsU_helical_domain_sf"/>
</dbReference>
<organism evidence="4 5">
    <name type="scientific">Solirubrobacter pauli</name>
    <dbReference type="NCBI Taxonomy" id="166793"/>
    <lineage>
        <taxon>Bacteria</taxon>
        <taxon>Bacillati</taxon>
        <taxon>Actinomycetota</taxon>
        <taxon>Thermoleophilia</taxon>
        <taxon>Solirubrobacterales</taxon>
        <taxon>Solirubrobacteraceae</taxon>
        <taxon>Solirubrobacter</taxon>
    </lineage>
</organism>
<dbReference type="SUPFAM" id="SSF81606">
    <property type="entry name" value="PP2C-like"/>
    <property type="match status" value="1"/>
</dbReference>
<evidence type="ECO:0000313" key="5">
    <source>
        <dbReference type="Proteomes" id="UP000278962"/>
    </source>
</evidence>
<keyword evidence="5" id="KW-1185">Reference proteome</keyword>
<keyword evidence="1" id="KW-0378">Hydrolase</keyword>
<comment type="caution">
    <text evidence="4">The sequence shown here is derived from an EMBL/GenBank/DDBJ whole genome shotgun (WGS) entry which is preliminary data.</text>
</comment>
<evidence type="ECO:0000259" key="3">
    <source>
        <dbReference type="SMART" id="SM00331"/>
    </source>
</evidence>
<evidence type="ECO:0000256" key="1">
    <source>
        <dbReference type="ARBA" id="ARBA00022801"/>
    </source>
</evidence>
<dbReference type="PANTHER" id="PTHR43156">
    <property type="entry name" value="STAGE II SPORULATION PROTEIN E-RELATED"/>
    <property type="match status" value="1"/>
</dbReference>